<dbReference type="Proteomes" id="UP001610563">
    <property type="component" value="Unassembled WGS sequence"/>
</dbReference>
<feature type="compositionally biased region" description="Polar residues" evidence="1">
    <location>
        <begin position="321"/>
        <end position="335"/>
    </location>
</feature>
<dbReference type="Pfam" id="PF01048">
    <property type="entry name" value="PNP_UDP_1"/>
    <property type="match status" value="1"/>
</dbReference>
<reference evidence="3 4" key="1">
    <citation type="submission" date="2024-07" db="EMBL/GenBank/DDBJ databases">
        <title>Section-level genome sequencing and comparative genomics of Aspergillus sections Usti and Cavernicolus.</title>
        <authorList>
            <consortium name="Lawrence Berkeley National Laboratory"/>
            <person name="Nybo J.L."/>
            <person name="Vesth T.C."/>
            <person name="Theobald S."/>
            <person name="Frisvad J.C."/>
            <person name="Larsen T.O."/>
            <person name="Kjaerboelling I."/>
            <person name="Rothschild-Mancinelli K."/>
            <person name="Lyhne E.K."/>
            <person name="Kogle M.E."/>
            <person name="Barry K."/>
            <person name="Clum A."/>
            <person name="Na H."/>
            <person name="Ledsgaard L."/>
            <person name="Lin J."/>
            <person name="Lipzen A."/>
            <person name="Kuo A."/>
            <person name="Riley R."/>
            <person name="Mondo S."/>
            <person name="Labutti K."/>
            <person name="Haridas S."/>
            <person name="Pangalinan J."/>
            <person name="Salamov A.A."/>
            <person name="Simmons B.A."/>
            <person name="Magnuson J.K."/>
            <person name="Chen J."/>
            <person name="Drula E."/>
            <person name="Henrissat B."/>
            <person name="Wiebenga A."/>
            <person name="Lubbers R.J."/>
            <person name="Gomes A.C."/>
            <person name="Makela M.R."/>
            <person name="Stajich J."/>
            <person name="Grigoriev I.V."/>
            <person name="Mortensen U.H."/>
            <person name="De Vries R.P."/>
            <person name="Baker S.E."/>
            <person name="Andersen M.R."/>
        </authorList>
    </citation>
    <scope>NUCLEOTIDE SEQUENCE [LARGE SCALE GENOMIC DNA]</scope>
    <source>
        <strain evidence="3 4">CBS 209.92</strain>
    </source>
</reference>
<feature type="compositionally biased region" description="Basic and acidic residues" evidence="1">
    <location>
        <begin position="608"/>
        <end position="653"/>
    </location>
</feature>
<proteinExistence type="predicted"/>
<feature type="compositionally biased region" description="Polar residues" evidence="1">
    <location>
        <begin position="708"/>
        <end position="718"/>
    </location>
</feature>
<comment type="caution">
    <text evidence="3">The sequence shown here is derived from an EMBL/GenBank/DDBJ whole genome shotgun (WGS) entry which is preliminary data.</text>
</comment>
<dbReference type="CDD" id="cd10170">
    <property type="entry name" value="ASKHA_NBD_HSP70"/>
    <property type="match status" value="1"/>
</dbReference>
<dbReference type="SUPFAM" id="SSF53167">
    <property type="entry name" value="Purine and uridine phosphorylases"/>
    <property type="match status" value="1"/>
</dbReference>
<evidence type="ECO:0000256" key="1">
    <source>
        <dbReference type="SAM" id="MobiDB-lite"/>
    </source>
</evidence>
<feature type="compositionally biased region" description="Basic and acidic residues" evidence="1">
    <location>
        <begin position="440"/>
        <end position="453"/>
    </location>
</feature>
<dbReference type="InterPro" id="IPR035994">
    <property type="entry name" value="Nucleoside_phosphorylase_sf"/>
</dbReference>
<feature type="compositionally biased region" description="Basic and acidic residues" evidence="1">
    <location>
        <begin position="387"/>
        <end position="401"/>
    </location>
</feature>
<dbReference type="PANTHER" id="PTHR46082:SF11">
    <property type="entry name" value="AAA+ ATPASE DOMAIN-CONTAINING PROTEIN-RELATED"/>
    <property type="match status" value="1"/>
</dbReference>
<name>A0ABR4G335_9EURO</name>
<dbReference type="InterPro" id="IPR043129">
    <property type="entry name" value="ATPase_NBD"/>
</dbReference>
<feature type="compositionally biased region" description="Basic and acidic residues" evidence="1">
    <location>
        <begin position="344"/>
        <end position="371"/>
    </location>
</feature>
<feature type="domain" description="Nucleoside phosphorylase" evidence="2">
    <location>
        <begin position="8"/>
        <end position="143"/>
    </location>
</feature>
<evidence type="ECO:0000259" key="2">
    <source>
        <dbReference type="Pfam" id="PF01048"/>
    </source>
</evidence>
<dbReference type="PANTHER" id="PTHR46082">
    <property type="entry name" value="ATP/GTP-BINDING PROTEIN-RELATED"/>
    <property type="match status" value="1"/>
</dbReference>
<organism evidence="3 4">
    <name type="scientific">Aspergillus keveii</name>
    <dbReference type="NCBI Taxonomy" id="714993"/>
    <lineage>
        <taxon>Eukaryota</taxon>
        <taxon>Fungi</taxon>
        <taxon>Dikarya</taxon>
        <taxon>Ascomycota</taxon>
        <taxon>Pezizomycotina</taxon>
        <taxon>Eurotiomycetes</taxon>
        <taxon>Eurotiomycetidae</taxon>
        <taxon>Eurotiales</taxon>
        <taxon>Aspergillaceae</taxon>
        <taxon>Aspergillus</taxon>
        <taxon>Aspergillus subgen. Nidulantes</taxon>
    </lineage>
</organism>
<keyword evidence="4" id="KW-1185">Reference proteome</keyword>
<evidence type="ECO:0000313" key="4">
    <source>
        <dbReference type="Proteomes" id="UP001610563"/>
    </source>
</evidence>
<feature type="compositionally biased region" description="Basic and acidic residues" evidence="1">
    <location>
        <begin position="502"/>
        <end position="515"/>
    </location>
</feature>
<feature type="compositionally biased region" description="Basic and acidic residues" evidence="1">
    <location>
        <begin position="411"/>
        <end position="429"/>
    </location>
</feature>
<accession>A0ABR4G335</accession>
<feature type="region of interest" description="Disordered" evidence="1">
    <location>
        <begin position="321"/>
        <end position="718"/>
    </location>
</feature>
<feature type="compositionally biased region" description="Basic and acidic residues" evidence="1">
    <location>
        <begin position="522"/>
        <end position="536"/>
    </location>
</feature>
<dbReference type="Gene3D" id="3.30.420.40">
    <property type="match status" value="1"/>
</dbReference>
<dbReference type="Gene3D" id="3.40.50.1580">
    <property type="entry name" value="Nucleoside phosphorylase domain"/>
    <property type="match status" value="1"/>
</dbReference>
<dbReference type="EMBL" id="JBFTWV010000058">
    <property type="protein sequence ID" value="KAL2793414.1"/>
    <property type="molecule type" value="Genomic_DNA"/>
</dbReference>
<feature type="compositionally biased region" description="Basic and acidic residues" evidence="1">
    <location>
        <begin position="572"/>
        <end position="593"/>
    </location>
</feature>
<gene>
    <name evidence="3" type="ORF">BJX66DRAFT_306118</name>
</gene>
<dbReference type="InterPro" id="IPR053137">
    <property type="entry name" value="NLR-like"/>
</dbReference>
<protein>
    <recommendedName>
        <fullName evidence="2">Nucleoside phosphorylase domain-containing protein</fullName>
    </recommendedName>
</protein>
<evidence type="ECO:0000313" key="3">
    <source>
        <dbReference type="EMBL" id="KAL2793414.1"/>
    </source>
</evidence>
<sequence length="1067" mass="117909">MPTYDEYRIGWICALPIECAAVESMLDASHPTLPNRENDGNTYIFGEINGHNIVIACLPYGVYGTTSASLVATNMRISFPSVRFCLIVGIAGGAPSPQYDIRLGDVVVSKPIAGYGGVIQYDYGKAVDGGELVPTGYLDKPPAALLTAIARLQSSHQLLGNNIPHLYQEASRRYPRIRDHFKRPETADDLLFRTEYGHVATWNQDRCDQCDPNMLQKRSSRYSNHPHVFYGLIASANQLLRDAVKRDTLAQRHGILCFEMESAGIMDVFPCLVIRGISDYCDSHKNKRWQGYASISAAAYAKELLSVIPSVNLTSPSVVSFSTSDLPTPTISTPELPTPIFSDEPDRSRKLERRNTPRSKSLEPQEKDKPTSDQLRLPDPPVSNRARSAERPKKETTEHNKLRQPIPRIVTESDSRTQSKENEGSRRAEVQIPRSATSSRSRETTKEDSDTSKTRPGSGARETIHAETPVVANKETNGGRKDKTSTTRAVTRPVPIPSISGDHGRSPVTEPEKIAKPKPPKTTKEDAHGQSRRPDEQLNTAIPTSGKDHDKSKSPTKPVLNSPRFKRSNSSRSKDQKSDDRSQPIIDTRETSEARPQGRSRSKSQEPPAEKRSSRDRPSLEAQETSRPKLSESPVEKSGRSDQHLLKPKDALRPRSLSAHSRPPDTTGEDRKQASQHLSAPPSIGRSRSIGHAQSGPRKGLDKESVGIMTSQSPQSRAITRAQRDTIEACMVQWGLQVPQSSLKSNTGDILVVGITLGTKLSRVSWATAERFFIDQIHRLTEWPGTSLGQPNVPTKVAYKDGQALWGWGTPISASSVSWLELLLSQDENTDHESILSRRARNAMTDYFRMLWEHITSLIRREYGEEFFANAGYGVVVTLPAISKPWMRRTISDAAVRAGILSSSIRTRITIIWAPEAAALATLQNQSRSVQLGDVMVVCYARTSNADLGLLKVTHMDPIRLRRLDNGTRGACGASPTYDITRLINAQLSNSRQKGLVVNGIILAGALGSMPYLSRHLKSTYESASLRIYEFTGPDAESGVCHGSIYKGFESFSSRPFEVINWDVSPI</sequence>
<dbReference type="InterPro" id="IPR000845">
    <property type="entry name" value="Nucleoside_phosphorylase_d"/>
</dbReference>
<dbReference type="SUPFAM" id="SSF53067">
    <property type="entry name" value="Actin-like ATPase domain"/>
    <property type="match status" value="1"/>
</dbReference>